<gene>
    <name evidence="1" type="ORF">AAFF_G00012810</name>
</gene>
<keyword evidence="2" id="KW-1185">Reference proteome</keyword>
<proteinExistence type="predicted"/>
<dbReference type="Proteomes" id="UP001221898">
    <property type="component" value="Unassembled WGS sequence"/>
</dbReference>
<dbReference type="EMBL" id="JAINUG010000102">
    <property type="protein sequence ID" value="KAJ8396958.1"/>
    <property type="molecule type" value="Genomic_DNA"/>
</dbReference>
<protein>
    <submittedName>
        <fullName evidence="1">Uncharacterized protein</fullName>
    </submittedName>
</protein>
<name>A0AAD7WHG2_9TELE</name>
<evidence type="ECO:0000313" key="2">
    <source>
        <dbReference type="Proteomes" id="UP001221898"/>
    </source>
</evidence>
<accession>A0AAD7WHG2</accession>
<comment type="caution">
    <text evidence="1">The sequence shown here is derived from an EMBL/GenBank/DDBJ whole genome shotgun (WGS) entry which is preliminary data.</text>
</comment>
<organism evidence="1 2">
    <name type="scientific">Aldrovandia affinis</name>
    <dbReference type="NCBI Taxonomy" id="143900"/>
    <lineage>
        <taxon>Eukaryota</taxon>
        <taxon>Metazoa</taxon>
        <taxon>Chordata</taxon>
        <taxon>Craniata</taxon>
        <taxon>Vertebrata</taxon>
        <taxon>Euteleostomi</taxon>
        <taxon>Actinopterygii</taxon>
        <taxon>Neopterygii</taxon>
        <taxon>Teleostei</taxon>
        <taxon>Notacanthiformes</taxon>
        <taxon>Halosauridae</taxon>
        <taxon>Aldrovandia</taxon>
    </lineage>
</organism>
<reference evidence="1" key="1">
    <citation type="journal article" date="2023" name="Science">
        <title>Genome structures resolve the early diversification of teleost fishes.</title>
        <authorList>
            <person name="Parey E."/>
            <person name="Louis A."/>
            <person name="Montfort J."/>
            <person name="Bouchez O."/>
            <person name="Roques C."/>
            <person name="Iampietro C."/>
            <person name="Lluch J."/>
            <person name="Castinel A."/>
            <person name="Donnadieu C."/>
            <person name="Desvignes T."/>
            <person name="Floi Bucao C."/>
            <person name="Jouanno E."/>
            <person name="Wen M."/>
            <person name="Mejri S."/>
            <person name="Dirks R."/>
            <person name="Jansen H."/>
            <person name="Henkel C."/>
            <person name="Chen W.J."/>
            <person name="Zahm M."/>
            <person name="Cabau C."/>
            <person name="Klopp C."/>
            <person name="Thompson A.W."/>
            <person name="Robinson-Rechavi M."/>
            <person name="Braasch I."/>
            <person name="Lecointre G."/>
            <person name="Bobe J."/>
            <person name="Postlethwait J.H."/>
            <person name="Berthelot C."/>
            <person name="Roest Crollius H."/>
            <person name="Guiguen Y."/>
        </authorList>
    </citation>
    <scope>NUCLEOTIDE SEQUENCE</scope>
    <source>
        <strain evidence="1">NC1722</strain>
    </source>
</reference>
<evidence type="ECO:0000313" key="1">
    <source>
        <dbReference type="EMBL" id="KAJ8396958.1"/>
    </source>
</evidence>
<sequence>MNGHRVTFAFERGEKETDEAALKAEDLHLSRPINLGPFSRAKLINESMGFRGKGERRGRDEVTGASGRSPGLRLLRICGSQQAAHCEGHCY</sequence>
<dbReference type="AlphaFoldDB" id="A0AAD7WHG2"/>